<gene>
    <name evidence="2" type="ORF">TPSB3V08_LOCUS14405</name>
</gene>
<evidence type="ECO:0000313" key="2">
    <source>
        <dbReference type="EMBL" id="CAD7420990.1"/>
    </source>
</evidence>
<organism evidence="2">
    <name type="scientific">Timema poppense</name>
    <name type="common">Walking stick</name>
    <dbReference type="NCBI Taxonomy" id="170557"/>
    <lineage>
        <taxon>Eukaryota</taxon>
        <taxon>Metazoa</taxon>
        <taxon>Ecdysozoa</taxon>
        <taxon>Arthropoda</taxon>
        <taxon>Hexapoda</taxon>
        <taxon>Insecta</taxon>
        <taxon>Pterygota</taxon>
        <taxon>Neoptera</taxon>
        <taxon>Polyneoptera</taxon>
        <taxon>Phasmatodea</taxon>
        <taxon>Timematodea</taxon>
        <taxon>Timematoidea</taxon>
        <taxon>Timematidae</taxon>
        <taxon>Timema</taxon>
    </lineage>
</organism>
<evidence type="ECO:0000256" key="1">
    <source>
        <dbReference type="SAM" id="MobiDB-lite"/>
    </source>
</evidence>
<reference evidence="2" key="1">
    <citation type="submission" date="2020-11" db="EMBL/GenBank/DDBJ databases">
        <authorList>
            <person name="Tran Van P."/>
        </authorList>
    </citation>
    <scope>NUCLEOTIDE SEQUENCE</scope>
</reference>
<sequence>MDHLTHKYQRYLSRKKAPLTWQSLYALLPLNTRRSRDPPLTIPPRTSSAALSAGETHHTSEASGTLIQQSSTASIQTFLCH</sequence>
<dbReference type="EMBL" id="OD041026">
    <property type="protein sequence ID" value="CAD7420990.1"/>
    <property type="molecule type" value="Genomic_DNA"/>
</dbReference>
<proteinExistence type="predicted"/>
<name>A0A7R9HGV8_TIMPO</name>
<accession>A0A7R9HGV8</accession>
<dbReference type="AlphaFoldDB" id="A0A7R9HGV8"/>
<protein>
    <submittedName>
        <fullName evidence="2">Uncharacterized protein</fullName>
    </submittedName>
</protein>
<feature type="region of interest" description="Disordered" evidence="1">
    <location>
        <begin position="33"/>
        <end position="67"/>
    </location>
</feature>